<evidence type="ECO:0000313" key="5">
    <source>
        <dbReference type="Proteomes" id="UP000317835"/>
    </source>
</evidence>
<dbReference type="PANTHER" id="PTHR48081:SF8">
    <property type="entry name" value="ALPHA_BETA HYDROLASE FOLD-3 DOMAIN-CONTAINING PROTEIN-RELATED"/>
    <property type="match status" value="1"/>
</dbReference>
<dbReference type="AlphaFoldDB" id="A0A518H3N6"/>
<dbReference type="KEGG" id="tpla:ElP_33670"/>
<keyword evidence="5" id="KW-1185">Reference proteome</keyword>
<dbReference type="Pfam" id="PF07859">
    <property type="entry name" value="Abhydrolase_3"/>
    <property type="match status" value="1"/>
</dbReference>
<dbReference type="Proteomes" id="UP000317835">
    <property type="component" value="Chromosome"/>
</dbReference>
<organism evidence="4 5">
    <name type="scientific">Tautonia plasticadhaerens</name>
    <dbReference type="NCBI Taxonomy" id="2527974"/>
    <lineage>
        <taxon>Bacteria</taxon>
        <taxon>Pseudomonadati</taxon>
        <taxon>Planctomycetota</taxon>
        <taxon>Planctomycetia</taxon>
        <taxon>Isosphaerales</taxon>
        <taxon>Isosphaeraceae</taxon>
        <taxon>Tautonia</taxon>
    </lineage>
</organism>
<feature type="domain" description="Alpha/beta hydrolase fold-3" evidence="3">
    <location>
        <begin position="75"/>
        <end position="280"/>
    </location>
</feature>
<evidence type="ECO:0000256" key="1">
    <source>
        <dbReference type="ARBA" id="ARBA00010515"/>
    </source>
</evidence>
<keyword evidence="2 4" id="KW-0378">Hydrolase</keyword>
<dbReference type="InterPro" id="IPR029058">
    <property type="entry name" value="AB_hydrolase_fold"/>
</dbReference>
<dbReference type="InterPro" id="IPR013094">
    <property type="entry name" value="AB_hydrolase_3"/>
</dbReference>
<dbReference type="EMBL" id="CP036426">
    <property type="protein sequence ID" value="QDV35464.1"/>
    <property type="molecule type" value="Genomic_DNA"/>
</dbReference>
<sequence>MPLDRHARALLDLQAMTGFKGFDAMPVAEARAATAARTAETPRAEVARVEDRTTPGGVPIRLYWPEAGGPPRPLLVFSHGGGWVVGNVETVDHSCRTLANASGCVVASVDYRLSPEHTFPAAADDAYEAYRWLRSEAGSIGVDPGRVAVGGDSAGGNLALVSCLKARELGEPMPAFQLLIYPVVDASCSSASYAECGTGFGLTAEAMRYYWRQYLARPEDGEHPLASPLRADLAGLPPAFVLSAEYDPLRDEVEELARRLRSGGVPTTLRRFDGQIHGFFHLGHIIPDGARALDEAAAALRTALDAPPLGGTAAAAK</sequence>
<dbReference type="OrthoDB" id="9815425at2"/>
<name>A0A518H3N6_9BACT</name>
<comment type="similarity">
    <text evidence="1">Belongs to the 'GDXG' lipolytic enzyme family.</text>
</comment>
<dbReference type="RefSeq" id="WP_145271090.1">
    <property type="nucleotide sequence ID" value="NZ_CP036426.1"/>
</dbReference>
<dbReference type="EC" id="3.1.1.1" evidence="4"/>
<protein>
    <submittedName>
        <fullName evidence="4">Carboxylesterase NlhH</fullName>
        <ecNumber evidence="4">3.1.1.1</ecNumber>
    </submittedName>
</protein>
<dbReference type="FunFam" id="3.40.50.1820:FF:000089">
    <property type="entry name" value="Alpha/beta hydrolase"/>
    <property type="match status" value="1"/>
</dbReference>
<dbReference type="SUPFAM" id="SSF53474">
    <property type="entry name" value="alpha/beta-Hydrolases"/>
    <property type="match status" value="1"/>
</dbReference>
<proteinExistence type="inferred from homology"/>
<dbReference type="GO" id="GO:0106435">
    <property type="term" value="F:carboxylesterase activity"/>
    <property type="evidence" value="ECO:0007669"/>
    <property type="project" value="UniProtKB-EC"/>
</dbReference>
<dbReference type="PANTHER" id="PTHR48081">
    <property type="entry name" value="AB HYDROLASE SUPERFAMILY PROTEIN C4A8.06C"/>
    <property type="match status" value="1"/>
</dbReference>
<evidence type="ECO:0000313" key="4">
    <source>
        <dbReference type="EMBL" id="QDV35464.1"/>
    </source>
</evidence>
<accession>A0A518H3N6</accession>
<dbReference type="InterPro" id="IPR050300">
    <property type="entry name" value="GDXG_lipolytic_enzyme"/>
</dbReference>
<reference evidence="4 5" key="1">
    <citation type="submission" date="2019-02" db="EMBL/GenBank/DDBJ databases">
        <title>Deep-cultivation of Planctomycetes and their phenomic and genomic characterization uncovers novel biology.</title>
        <authorList>
            <person name="Wiegand S."/>
            <person name="Jogler M."/>
            <person name="Boedeker C."/>
            <person name="Pinto D."/>
            <person name="Vollmers J."/>
            <person name="Rivas-Marin E."/>
            <person name="Kohn T."/>
            <person name="Peeters S.H."/>
            <person name="Heuer A."/>
            <person name="Rast P."/>
            <person name="Oberbeckmann S."/>
            <person name="Bunk B."/>
            <person name="Jeske O."/>
            <person name="Meyerdierks A."/>
            <person name="Storesund J.E."/>
            <person name="Kallscheuer N."/>
            <person name="Luecker S."/>
            <person name="Lage O.M."/>
            <person name="Pohl T."/>
            <person name="Merkel B.J."/>
            <person name="Hornburger P."/>
            <person name="Mueller R.-W."/>
            <person name="Bruemmer F."/>
            <person name="Labrenz M."/>
            <person name="Spormann A.M."/>
            <person name="Op den Camp H."/>
            <person name="Overmann J."/>
            <person name="Amann R."/>
            <person name="Jetten M.S.M."/>
            <person name="Mascher T."/>
            <person name="Medema M.H."/>
            <person name="Devos D.P."/>
            <person name="Kaster A.-K."/>
            <person name="Ovreas L."/>
            <person name="Rohde M."/>
            <person name="Galperin M.Y."/>
            <person name="Jogler C."/>
        </authorList>
    </citation>
    <scope>NUCLEOTIDE SEQUENCE [LARGE SCALE GENOMIC DNA]</scope>
    <source>
        <strain evidence="4 5">ElP</strain>
    </source>
</reference>
<evidence type="ECO:0000256" key="2">
    <source>
        <dbReference type="ARBA" id="ARBA00022801"/>
    </source>
</evidence>
<dbReference type="Gene3D" id="3.40.50.1820">
    <property type="entry name" value="alpha/beta hydrolase"/>
    <property type="match status" value="1"/>
</dbReference>
<evidence type="ECO:0000259" key="3">
    <source>
        <dbReference type="Pfam" id="PF07859"/>
    </source>
</evidence>
<gene>
    <name evidence="4" type="primary">nlhH_2</name>
    <name evidence="4" type="ORF">ElP_33670</name>
</gene>